<sequence>MLALALNVPALAPTVAPMRPAVASSSVRMGVESMEGISVETANKVFDPYGLSKLGGEETLAFFRHAEIKHGRVAMAAMTGFLFHINGIHFSGDLSPTFGVSFDALSKMGPFDAWNAIPLLGQMQIIFTIGCLEHASESLNPDGHYTKGGTPGDLKFLKNFWDLPGFTKKLSAAQLAEKRESELKNGRLAMIGVMSIVSALAVPGSVPLLANAPKLTGIAFALPFSSF</sequence>
<keyword evidence="5" id="KW-0157">Chromophore</keyword>
<dbReference type="PANTHER" id="PTHR21649">
    <property type="entry name" value="CHLOROPHYLL A/B BINDING PROTEIN"/>
    <property type="match status" value="1"/>
</dbReference>
<dbReference type="Pfam" id="PF00504">
    <property type="entry name" value="Chloroa_b-bind"/>
    <property type="match status" value="1"/>
</dbReference>
<evidence type="ECO:0000313" key="7">
    <source>
        <dbReference type="Proteomes" id="UP001515480"/>
    </source>
</evidence>
<dbReference type="Gene3D" id="1.10.3460.10">
    <property type="entry name" value="Chlorophyll a/b binding protein domain"/>
    <property type="match status" value="1"/>
</dbReference>
<dbReference type="EMBL" id="JBGBPQ010000001">
    <property type="protein sequence ID" value="KAL1529646.1"/>
    <property type="molecule type" value="Genomic_DNA"/>
</dbReference>
<organism evidence="6 7">
    <name type="scientific">Prymnesium parvum</name>
    <name type="common">Toxic golden alga</name>
    <dbReference type="NCBI Taxonomy" id="97485"/>
    <lineage>
        <taxon>Eukaryota</taxon>
        <taxon>Haptista</taxon>
        <taxon>Haptophyta</taxon>
        <taxon>Prymnesiophyceae</taxon>
        <taxon>Prymnesiales</taxon>
        <taxon>Prymnesiaceae</taxon>
        <taxon>Prymnesium</taxon>
    </lineage>
</organism>
<feature type="binding site" evidence="5">
    <location>
        <position position="67"/>
    </location>
    <ligand>
        <name>chlorophyll a</name>
        <dbReference type="ChEBI" id="CHEBI:58416"/>
        <label>1</label>
    </ligand>
</feature>
<dbReference type="InterPro" id="IPR001344">
    <property type="entry name" value="Chloro_AB-bd_pln"/>
</dbReference>
<evidence type="ECO:0000256" key="2">
    <source>
        <dbReference type="ARBA" id="ARBA00022528"/>
    </source>
</evidence>
<feature type="binding site" description="axial binding residue" evidence="5">
    <location>
        <position position="72"/>
    </location>
    <ligand>
        <name>chlorophyll b</name>
        <dbReference type="ChEBI" id="CHEBI:61721"/>
        <label>1</label>
    </ligand>
    <ligandPart>
        <name>Mg</name>
        <dbReference type="ChEBI" id="CHEBI:25107"/>
    </ligandPart>
</feature>
<feature type="binding site" evidence="5">
    <location>
        <position position="185"/>
    </location>
    <ligand>
        <name>chlorophyll b</name>
        <dbReference type="ChEBI" id="CHEBI:61721"/>
        <label>2</label>
    </ligand>
</feature>
<keyword evidence="4" id="KW-0934">Plastid</keyword>
<name>A0AB34K9H1_PRYPA</name>
<dbReference type="Proteomes" id="UP001515480">
    <property type="component" value="Unassembled WGS sequence"/>
</dbReference>
<feature type="binding site" evidence="5">
    <location>
        <position position="187"/>
    </location>
    <ligand>
        <name>chlorophyll a</name>
        <dbReference type="ChEBI" id="CHEBI:58416"/>
        <label>1</label>
    </ligand>
</feature>
<protein>
    <submittedName>
        <fullName evidence="6">Uncharacterized protein</fullName>
    </submittedName>
</protein>
<keyword evidence="5" id="KW-0148">Chlorophyll</keyword>
<feature type="binding site" evidence="5">
    <location>
        <position position="182"/>
    </location>
    <ligand>
        <name>chlorophyll a</name>
        <dbReference type="ChEBI" id="CHEBI:58416"/>
        <label>1</label>
    </ligand>
</feature>
<evidence type="ECO:0000313" key="6">
    <source>
        <dbReference type="EMBL" id="KAL1529646.1"/>
    </source>
</evidence>
<accession>A0AB34K9H1</accession>
<dbReference type="InterPro" id="IPR022796">
    <property type="entry name" value="Chloroa_b-bind"/>
</dbReference>
<keyword evidence="7" id="KW-1185">Reference proteome</keyword>
<comment type="subcellular location">
    <subcellularLocation>
        <location evidence="1">Plastid</location>
        <location evidence="1">Chloroplast</location>
    </subcellularLocation>
</comment>
<feature type="binding site" evidence="5">
    <location>
        <position position="52"/>
    </location>
    <ligand>
        <name>chlorophyll a</name>
        <dbReference type="ChEBI" id="CHEBI:58416"/>
        <label>1</label>
    </ligand>
</feature>
<dbReference type="SUPFAM" id="SSF103511">
    <property type="entry name" value="Chlorophyll a-b binding protein"/>
    <property type="match status" value="1"/>
</dbReference>
<evidence type="ECO:0000256" key="5">
    <source>
        <dbReference type="PIRSR" id="PIRSR601344-1"/>
    </source>
</evidence>
<keyword evidence="3" id="KW-0602">Photosynthesis</keyword>
<dbReference type="GO" id="GO:0016168">
    <property type="term" value="F:chlorophyll binding"/>
    <property type="evidence" value="ECO:0007669"/>
    <property type="project" value="UniProtKB-KW"/>
</dbReference>
<proteinExistence type="predicted"/>
<comment type="caution">
    <text evidence="6">The sequence shown here is derived from an EMBL/GenBank/DDBJ whole genome shotgun (WGS) entry which is preliminary data.</text>
</comment>
<reference evidence="6 7" key="1">
    <citation type="journal article" date="2024" name="Science">
        <title>Giant polyketide synthase enzymes in the biosynthesis of giant marine polyether toxins.</title>
        <authorList>
            <person name="Fallon T.R."/>
            <person name="Shende V.V."/>
            <person name="Wierzbicki I.H."/>
            <person name="Pendleton A.L."/>
            <person name="Watervoot N.F."/>
            <person name="Auber R.P."/>
            <person name="Gonzalez D.J."/>
            <person name="Wisecaver J.H."/>
            <person name="Moore B.S."/>
        </authorList>
    </citation>
    <scope>NUCLEOTIDE SEQUENCE [LARGE SCALE GENOMIC DNA]</scope>
    <source>
        <strain evidence="6 7">12B1</strain>
    </source>
</reference>
<feature type="binding site" evidence="5">
    <location>
        <position position="70"/>
    </location>
    <ligand>
        <name>chlorophyll a</name>
        <dbReference type="ChEBI" id="CHEBI:58416"/>
        <label>1</label>
    </ligand>
</feature>
<evidence type="ECO:0000256" key="1">
    <source>
        <dbReference type="ARBA" id="ARBA00004229"/>
    </source>
</evidence>
<keyword evidence="2" id="KW-0150">Chloroplast</keyword>
<dbReference type="GO" id="GO:0016020">
    <property type="term" value="C:membrane"/>
    <property type="evidence" value="ECO:0007669"/>
    <property type="project" value="InterPro"/>
</dbReference>
<dbReference type="GO" id="GO:0009765">
    <property type="term" value="P:photosynthesis, light harvesting"/>
    <property type="evidence" value="ECO:0007669"/>
    <property type="project" value="InterPro"/>
</dbReference>
<gene>
    <name evidence="6" type="ORF">AB1Y20_000587</name>
</gene>
<dbReference type="GO" id="GO:0009507">
    <property type="term" value="C:chloroplast"/>
    <property type="evidence" value="ECO:0007669"/>
    <property type="project" value="UniProtKB-SubCell"/>
</dbReference>
<evidence type="ECO:0000256" key="3">
    <source>
        <dbReference type="ARBA" id="ARBA00022531"/>
    </source>
</evidence>
<evidence type="ECO:0000256" key="4">
    <source>
        <dbReference type="ARBA" id="ARBA00022640"/>
    </source>
</evidence>
<dbReference type="AlphaFoldDB" id="A0AB34K9H1"/>